<dbReference type="SUPFAM" id="SSF52279">
    <property type="entry name" value="Beta-D-glucan exohydrolase, C-terminal domain"/>
    <property type="match status" value="1"/>
</dbReference>
<evidence type="ECO:0000313" key="9">
    <source>
        <dbReference type="EMBL" id="PJM73377.1"/>
    </source>
</evidence>
<reference evidence="9 10" key="1">
    <citation type="submission" date="2017-10" db="EMBL/GenBank/DDBJ databases">
        <title>Draft genome sequences of strains TRE 1, TRE 9, TRE H and TRI 7, isolated from tamarins, belonging to four potential novel Bifidobacterium species.</title>
        <authorList>
            <person name="Mattarelli P."/>
            <person name="Modesto M."/>
            <person name="Puglisi E."/>
            <person name="Morelli L."/>
            <person name="Spezio C."/>
            <person name="Bonetti A."/>
            <person name="Sandri C."/>
        </authorList>
    </citation>
    <scope>NUCLEOTIDE SEQUENCE [LARGE SCALE GENOMIC DNA]</scope>
    <source>
        <strain evidence="10">TRE1</strain>
    </source>
</reference>
<feature type="region of interest" description="Disordered" evidence="7">
    <location>
        <begin position="1"/>
        <end position="30"/>
    </location>
</feature>
<sequence>MTSETVTPSAASTTNDGTETGEADTNPTAVKATDTVRYYRNADGPVIGVTSKPVIEQDGRYFKDLDGSGRLDDYKDWRKSPAERAASLVAALDVDEKIGMLFANSWRMGQELDEGEERDATGLLSEQIKEKDGSIFGIEKTWGTTYSLQNLKLRNLILRANPTTRELVDWINQLNAVAEDTEHGVPVQVLSNSRNENGEAVFGMNEAQGVFATWPGTLGIAAATIGTGDFGIIDRFGDAIRREWDAVGMKKGYMYMADTMTDPRWQRSYGTFGENPQLVSRIFEHLIPAVQGGDELTRDGVAMTVKHFPGGGARENGFDPHYAEGQWNVYPTEGSLEKYHIPAFITAVDKNAASIMPYYAKPCKAKSAEQTDLEGNPIEWQAVGFAYNEFFIQRLLRGQMGFRGYINSDSGITHMMSWGVEDLDVPERVALAVNNGVDVISGAFSVTETREAYDRARNGYYDSHDVPAGYTREQVTLGDEALDRAIVRTLTEKFTLGLFDNPYRDPDAAEAVVGTAADWDEAYAVHCDSVTLLKNSSRTLPLDAAATDGRTVYAEAFGKDAETGEKATTSLRAMLADDYGMTLTDDPSAADIAILFADPRSGNYFSATKGYLEIDICEGKTVCDTDEEGRPAGTTHEETTLAGASRIADIAAAVHANGGRVVASVNFSLAWMPGNIERHVDALVAGFDTYNKACMDVTVGRHAAKGRLPITLPKNDAVVAVDADGVCASPNDVPGYDKDRYMPDAMKDENGKAYAYRDSAGHYYEYGFGLRY</sequence>
<evidence type="ECO:0000256" key="1">
    <source>
        <dbReference type="ARBA" id="ARBA00000448"/>
    </source>
</evidence>
<dbReference type="EC" id="3.2.1.21" evidence="3"/>
<comment type="caution">
    <text evidence="9">The sequence shown here is derived from an EMBL/GenBank/DDBJ whole genome shotgun (WGS) entry which is preliminary data.</text>
</comment>
<dbReference type="Proteomes" id="UP000229095">
    <property type="component" value="Unassembled WGS sequence"/>
</dbReference>
<dbReference type="AlphaFoldDB" id="A0A2M9H993"/>
<dbReference type="Gene3D" id="3.40.50.1700">
    <property type="entry name" value="Glycoside hydrolase family 3 C-terminal domain"/>
    <property type="match status" value="1"/>
</dbReference>
<proteinExistence type="inferred from homology"/>
<organism evidence="9 10">
    <name type="scientific">Bifidobacterium primatium</name>
    <dbReference type="NCBI Taxonomy" id="2045438"/>
    <lineage>
        <taxon>Bacteria</taxon>
        <taxon>Bacillati</taxon>
        <taxon>Actinomycetota</taxon>
        <taxon>Actinomycetes</taxon>
        <taxon>Bifidobacteriales</taxon>
        <taxon>Bifidobacteriaceae</taxon>
        <taxon>Bifidobacterium</taxon>
    </lineage>
</organism>
<dbReference type="EMBL" id="PEBI01000002">
    <property type="protein sequence ID" value="PJM73377.1"/>
    <property type="molecule type" value="Genomic_DNA"/>
</dbReference>
<keyword evidence="5 9" id="KW-0378">Hydrolase</keyword>
<feature type="compositionally biased region" description="Polar residues" evidence="7">
    <location>
        <begin position="1"/>
        <end position="28"/>
    </location>
</feature>
<evidence type="ECO:0000256" key="3">
    <source>
        <dbReference type="ARBA" id="ARBA00012744"/>
    </source>
</evidence>
<gene>
    <name evidence="9" type="ORF">CS006_04885</name>
</gene>
<dbReference type="PANTHER" id="PTHR30620">
    <property type="entry name" value="PERIPLASMIC BETA-GLUCOSIDASE-RELATED"/>
    <property type="match status" value="1"/>
</dbReference>
<keyword evidence="10" id="KW-1185">Reference proteome</keyword>
<dbReference type="Gene3D" id="3.20.20.300">
    <property type="entry name" value="Glycoside hydrolase, family 3, N-terminal domain"/>
    <property type="match status" value="1"/>
</dbReference>
<dbReference type="GO" id="GO:0009251">
    <property type="term" value="P:glucan catabolic process"/>
    <property type="evidence" value="ECO:0007669"/>
    <property type="project" value="TreeGrafter"/>
</dbReference>
<comment type="similarity">
    <text evidence="2">Belongs to the glycosyl hydrolase 3 family.</text>
</comment>
<dbReference type="SUPFAM" id="SSF51445">
    <property type="entry name" value="(Trans)glycosidases"/>
    <property type="match status" value="1"/>
</dbReference>
<evidence type="ECO:0000256" key="7">
    <source>
        <dbReference type="SAM" id="MobiDB-lite"/>
    </source>
</evidence>
<keyword evidence="6" id="KW-0326">Glycosidase</keyword>
<feature type="domain" description="Glycoside hydrolase family 3 N-terminal" evidence="8">
    <location>
        <begin position="162"/>
        <end position="440"/>
    </location>
</feature>
<dbReference type="InterPro" id="IPR036881">
    <property type="entry name" value="Glyco_hydro_3_C_sf"/>
</dbReference>
<evidence type="ECO:0000313" key="10">
    <source>
        <dbReference type="Proteomes" id="UP000229095"/>
    </source>
</evidence>
<dbReference type="InterPro" id="IPR051915">
    <property type="entry name" value="Cellulose_Degrad_GH3"/>
</dbReference>
<comment type="catalytic activity">
    <reaction evidence="1">
        <text>Hydrolysis of terminal, non-reducing beta-D-glucosyl residues with release of beta-D-glucose.</text>
        <dbReference type="EC" id="3.2.1.21"/>
    </reaction>
</comment>
<keyword evidence="4" id="KW-0732">Signal</keyword>
<evidence type="ECO:0000256" key="5">
    <source>
        <dbReference type="ARBA" id="ARBA00022801"/>
    </source>
</evidence>
<evidence type="ECO:0000256" key="4">
    <source>
        <dbReference type="ARBA" id="ARBA00022729"/>
    </source>
</evidence>
<dbReference type="PANTHER" id="PTHR30620:SF16">
    <property type="entry name" value="LYSOSOMAL BETA GLUCOSIDASE"/>
    <property type="match status" value="1"/>
</dbReference>
<dbReference type="PRINTS" id="PR00133">
    <property type="entry name" value="GLHYDRLASE3"/>
</dbReference>
<dbReference type="Pfam" id="PF00933">
    <property type="entry name" value="Glyco_hydro_3"/>
    <property type="match status" value="1"/>
</dbReference>
<dbReference type="GO" id="GO:0008422">
    <property type="term" value="F:beta-glucosidase activity"/>
    <property type="evidence" value="ECO:0007669"/>
    <property type="project" value="UniProtKB-EC"/>
</dbReference>
<dbReference type="InterPro" id="IPR036962">
    <property type="entry name" value="Glyco_hydro_3_N_sf"/>
</dbReference>
<evidence type="ECO:0000259" key="8">
    <source>
        <dbReference type="Pfam" id="PF00933"/>
    </source>
</evidence>
<evidence type="ECO:0000256" key="2">
    <source>
        <dbReference type="ARBA" id="ARBA00005336"/>
    </source>
</evidence>
<protein>
    <recommendedName>
        <fullName evidence="3">beta-glucosidase</fullName>
        <ecNumber evidence="3">3.2.1.21</ecNumber>
    </recommendedName>
</protein>
<dbReference type="InterPro" id="IPR017853">
    <property type="entry name" value="GH"/>
</dbReference>
<dbReference type="OrthoDB" id="3187421at2"/>
<evidence type="ECO:0000256" key="6">
    <source>
        <dbReference type="ARBA" id="ARBA00023295"/>
    </source>
</evidence>
<dbReference type="InterPro" id="IPR001764">
    <property type="entry name" value="Glyco_hydro_3_N"/>
</dbReference>
<accession>A0A2M9H993</accession>
<dbReference type="RefSeq" id="WP_100510667.1">
    <property type="nucleotide sequence ID" value="NZ_PEBI01000002.1"/>
</dbReference>
<name>A0A2M9H993_9BIFI</name>